<evidence type="ECO:0000313" key="2">
    <source>
        <dbReference type="EMBL" id="MBB6097520.1"/>
    </source>
</evidence>
<organism evidence="2 3">
    <name type="scientific">Deinobacterium chartae</name>
    <dbReference type="NCBI Taxonomy" id="521158"/>
    <lineage>
        <taxon>Bacteria</taxon>
        <taxon>Thermotogati</taxon>
        <taxon>Deinococcota</taxon>
        <taxon>Deinococci</taxon>
        <taxon>Deinococcales</taxon>
        <taxon>Deinococcaceae</taxon>
        <taxon>Deinobacterium</taxon>
    </lineage>
</organism>
<dbReference type="Proteomes" id="UP000569951">
    <property type="component" value="Unassembled WGS sequence"/>
</dbReference>
<gene>
    <name evidence="2" type="ORF">HNR42_000937</name>
</gene>
<sequence>MRKLWLIIPLALLVLTACRAETQNKLRRQVLDLANTRQYITVYSYDGKELFSGMVDGKVTRAGNEDGGQGTYVYWFDERGRYHQTNMPYLATTYDRNTPQR</sequence>
<dbReference type="EMBL" id="JACHHG010000003">
    <property type="protein sequence ID" value="MBB6097520.1"/>
    <property type="molecule type" value="Genomic_DNA"/>
</dbReference>
<proteinExistence type="predicted"/>
<name>A0A841HZ85_9DEIO</name>
<keyword evidence="1" id="KW-0732">Signal</keyword>
<dbReference type="PROSITE" id="PS51257">
    <property type="entry name" value="PROKAR_LIPOPROTEIN"/>
    <property type="match status" value="1"/>
</dbReference>
<keyword evidence="3" id="KW-1185">Reference proteome</keyword>
<protein>
    <submittedName>
        <fullName evidence="2">Uncharacterized protein YcfL</fullName>
    </submittedName>
</protein>
<accession>A0A841HZ85</accession>
<dbReference type="RefSeq" id="WP_183985049.1">
    <property type="nucleotide sequence ID" value="NZ_JACHHG010000003.1"/>
</dbReference>
<feature type="chain" id="PRO_5032477633" evidence="1">
    <location>
        <begin position="20"/>
        <end position="101"/>
    </location>
</feature>
<reference evidence="2 3" key="1">
    <citation type="submission" date="2020-08" db="EMBL/GenBank/DDBJ databases">
        <title>Genomic Encyclopedia of Type Strains, Phase IV (KMG-IV): sequencing the most valuable type-strain genomes for metagenomic binning, comparative biology and taxonomic classification.</title>
        <authorList>
            <person name="Goeker M."/>
        </authorList>
    </citation>
    <scope>NUCLEOTIDE SEQUENCE [LARGE SCALE GENOMIC DNA]</scope>
    <source>
        <strain evidence="2 3">DSM 21458</strain>
    </source>
</reference>
<dbReference type="AlphaFoldDB" id="A0A841HZ85"/>
<evidence type="ECO:0000313" key="3">
    <source>
        <dbReference type="Proteomes" id="UP000569951"/>
    </source>
</evidence>
<evidence type="ECO:0000256" key="1">
    <source>
        <dbReference type="SAM" id="SignalP"/>
    </source>
</evidence>
<comment type="caution">
    <text evidence="2">The sequence shown here is derived from an EMBL/GenBank/DDBJ whole genome shotgun (WGS) entry which is preliminary data.</text>
</comment>
<feature type="signal peptide" evidence="1">
    <location>
        <begin position="1"/>
        <end position="19"/>
    </location>
</feature>